<dbReference type="Proteomes" id="UP000005640">
    <property type="component" value="Chromosome 2"/>
</dbReference>
<feature type="region of interest" description="Disordered" evidence="1">
    <location>
        <begin position="1"/>
        <end position="54"/>
    </location>
</feature>
<organism evidence="2 3">
    <name type="scientific">Homo sapiens</name>
    <name type="common">Human</name>
    <dbReference type="NCBI Taxonomy" id="9606"/>
    <lineage>
        <taxon>Eukaryota</taxon>
        <taxon>Metazoa</taxon>
        <taxon>Chordata</taxon>
        <taxon>Craniata</taxon>
        <taxon>Vertebrata</taxon>
        <taxon>Euteleostomi</taxon>
        <taxon>Mammalia</taxon>
        <taxon>Eutheria</taxon>
        <taxon>Euarchontoglires</taxon>
        <taxon>Primates</taxon>
        <taxon>Haplorrhini</taxon>
        <taxon>Catarrhini</taxon>
        <taxon>Hominidae</taxon>
        <taxon>Homo</taxon>
    </lineage>
</organism>
<dbReference type="EMBL" id="AC021016">
    <property type="status" value="NOT_ANNOTATED_CDS"/>
    <property type="molecule type" value="Genomic_DNA"/>
</dbReference>
<dbReference type="GeneTree" id="ENSGT00940000160799"/>
<keyword evidence="4 5" id="KW-1267">Proteomics identification</keyword>
<dbReference type="MassIVE" id="A0A087X2D6"/>
<dbReference type="AlphaFoldDB" id="A0A087X2D6"/>
<evidence type="ECO:0000256" key="1">
    <source>
        <dbReference type="SAM" id="MobiDB-lite"/>
    </source>
</evidence>
<reference evidence="2 3" key="1">
    <citation type="journal article" date="2001" name="Nature">
        <title>Initial sequencing and analysis of the human genome.</title>
        <authorList>
            <consortium name="International Human Genome Sequencing Consortium"/>
            <person name="Lander E.S."/>
            <person name="Linton L.M."/>
            <person name="Birren B."/>
            <person name="Nusbaum C."/>
            <person name="Zody M.C."/>
            <person name="Baldwin J."/>
            <person name="Devon K."/>
            <person name="Dewar K."/>
            <person name="Doyle M."/>
            <person name="FitzHugh W."/>
            <person name="Funke R."/>
            <person name="Gage D."/>
            <person name="Harris K."/>
            <person name="Heaford A."/>
            <person name="Howland J."/>
            <person name="Kann L."/>
            <person name="Lehoczky J."/>
            <person name="LeVine R."/>
            <person name="McEwan P."/>
            <person name="McKernan K."/>
            <person name="Meldrim J."/>
            <person name="Mesirov J.P."/>
            <person name="Miranda C."/>
            <person name="Morris W."/>
            <person name="Naylor J."/>
            <person name="Raymond C."/>
            <person name="Rosetti M."/>
            <person name="Santos R."/>
            <person name="Sheridan A."/>
            <person name="Sougnez C."/>
            <person name="Stange-Thomann N."/>
            <person name="Stojanovic N."/>
            <person name="Subramanian A."/>
            <person name="Wyman D."/>
            <person name="Rogers J."/>
            <person name="Sulston J."/>
            <person name="Ainscough R."/>
            <person name="Beck S."/>
            <person name="Bentley D."/>
            <person name="Burton J."/>
            <person name="Clee C."/>
            <person name="Carter N."/>
            <person name="Coulson A."/>
            <person name="Deadman R."/>
            <person name="Deloukas P."/>
            <person name="Dunham A."/>
            <person name="Dunham I."/>
            <person name="Durbin R."/>
            <person name="French L."/>
            <person name="Grafham D."/>
            <person name="Gregory S."/>
            <person name="Hubbard T."/>
            <person name="Humphray S."/>
            <person name="Hunt A."/>
            <person name="Jones M."/>
            <person name="Lloyd C."/>
            <person name="McMurray A."/>
            <person name="Matthews L."/>
            <person name="Mercer S."/>
            <person name="Milne S."/>
            <person name="Mullikin J.C."/>
            <person name="Mungall A."/>
            <person name="Plumb R."/>
            <person name="Ross M."/>
            <person name="Shownkeen R."/>
            <person name="Sims S."/>
            <person name="Waterston R.H."/>
            <person name="Wilson R.K."/>
            <person name="Hillier L.W."/>
            <person name="McPherson J.D."/>
            <person name="Marra M.A."/>
            <person name="Mardis E.R."/>
            <person name="Fulton L.A."/>
            <person name="Chinwalla A.T."/>
            <person name="Pepin K.H."/>
            <person name="Gish W.R."/>
            <person name="Chissoe S.L."/>
            <person name="Wendl M.C."/>
            <person name="Delehaunty K.D."/>
            <person name="Miner T.L."/>
            <person name="Delehaunty A."/>
            <person name="Kramer J.B."/>
            <person name="Cook L.L."/>
            <person name="Fulton R.S."/>
            <person name="Johnson D.L."/>
            <person name="Minx P.J."/>
            <person name="Clifton S.W."/>
            <person name="Hawkins T."/>
            <person name="Branscomb E."/>
            <person name="Predki P."/>
            <person name="Richardson P."/>
            <person name="Wenning S."/>
            <person name="Slezak T."/>
            <person name="Doggett N."/>
            <person name="Cheng J.F."/>
            <person name="Olsen A."/>
            <person name="Lucas S."/>
            <person name="Elkin C."/>
            <person name="Uberbacher E."/>
            <person name="Frazier M."/>
            <person name="Gibbs R.A."/>
            <person name="Muzny D.M."/>
            <person name="Scherer S.E."/>
            <person name="Bouck J.B."/>
            <person name="Sodergren E.J."/>
            <person name="Worley K.C."/>
            <person name="Rives C.M."/>
            <person name="Gorrell J.H."/>
            <person name="Metzker M.L."/>
            <person name="Naylor S.L."/>
            <person name="Kucherlapati R.S."/>
            <person name="Nelson D.L."/>
            <person name="Weinstock G.M."/>
            <person name="Sakaki Y."/>
            <person name="Fujiyama A."/>
            <person name="Hattori M."/>
            <person name="Yada T."/>
            <person name="Toyoda A."/>
            <person name="Itoh T."/>
            <person name="Kawagoe C."/>
            <person name="Watanabe H."/>
            <person name="Totoki Y."/>
            <person name="Taylor T."/>
            <person name="Weissenbach J."/>
            <person name="Heilig R."/>
            <person name="Saurin W."/>
            <person name="Artiguenave F."/>
            <person name="Brottier P."/>
            <person name="Bruls T."/>
            <person name="Pelletier E."/>
            <person name="Robert C."/>
            <person name="Wincker P."/>
            <person name="Smith D.R."/>
            <person name="Doucette-Stamm L."/>
            <person name="Rubenfield M."/>
            <person name="Weinstock K."/>
            <person name="Lee H.M."/>
            <person name="Dubois J."/>
            <person name="Rosenthal A."/>
            <person name="Platzer M."/>
            <person name="Nyakatura G."/>
            <person name="Taudien S."/>
            <person name="Rump A."/>
            <person name="Yang H."/>
            <person name="Yu J."/>
            <person name="Wang J."/>
            <person name="Huang G."/>
            <person name="Gu J."/>
            <person name="Hood L."/>
            <person name="Rowen L."/>
            <person name="Madan A."/>
            <person name="Qin S."/>
            <person name="Davis R.W."/>
            <person name="Federspiel N.A."/>
            <person name="Abola A.P."/>
            <person name="Proctor M.J."/>
            <person name="Myers R.M."/>
            <person name="Schmutz J."/>
            <person name="Dickson M."/>
            <person name="Grimwood J."/>
            <person name="Cox D.R."/>
            <person name="Olson M.V."/>
            <person name="Kaul R."/>
            <person name="Raymond C."/>
            <person name="Shimizu N."/>
            <person name="Kawasaki K."/>
            <person name="Minoshima S."/>
            <person name="Evans G.A."/>
            <person name="Athanasiou M."/>
            <person name="Schultz R."/>
            <person name="Roe B.A."/>
            <person name="Chen F."/>
            <person name="Pan H."/>
            <person name="Ramser J."/>
            <person name="Lehrach H."/>
            <person name="Reinhardt R."/>
            <person name="McCombie W.R."/>
            <person name="de la Bastide M."/>
            <person name="Dedhia N."/>
            <person name="Blocker H."/>
            <person name="Hornischer K."/>
            <person name="Nordsiek G."/>
            <person name="Agarwala R."/>
            <person name="Aravind L."/>
            <person name="Bailey J.A."/>
            <person name="Bateman A."/>
            <person name="Batzoglou S."/>
            <person name="Birney E."/>
            <person name="Bork P."/>
            <person name="Brown D.G."/>
            <person name="Burge C.B."/>
            <person name="Cerutti L."/>
            <person name="Chen H.C."/>
            <person name="Church D."/>
            <person name="Clamp M."/>
            <person name="Copley R.R."/>
            <person name="Doerks T."/>
            <person name="Eddy S.R."/>
            <person name="Eichler E.E."/>
            <person name="Furey T.S."/>
            <person name="Galagan J."/>
            <person name="Gilbert J.G."/>
            <person name="Harmon C."/>
            <person name="Hayashizaki Y."/>
            <person name="Haussler D."/>
            <person name="Hermjakob H."/>
            <person name="Hokamp K."/>
            <person name="Jang W."/>
            <person name="Johnson L.S."/>
            <person name="Jones T.A."/>
            <person name="Kasif S."/>
            <person name="Kaspryzk A."/>
            <person name="Kennedy S."/>
            <person name="Kent W.J."/>
            <person name="Kitts P."/>
            <person name="Koonin E.V."/>
            <person name="Korf I."/>
            <person name="Kulp D."/>
            <person name="Lancet D."/>
            <person name="Lowe T.M."/>
            <person name="McLysaght A."/>
            <person name="Mikkelsen T."/>
            <person name="Moran J.V."/>
            <person name="Mulder N."/>
            <person name="Pollara V.J."/>
            <person name="Ponting C.P."/>
            <person name="Schuler G."/>
            <person name="Schultz J."/>
            <person name="Slater G."/>
            <person name="Smit A.F."/>
            <person name="Stupka E."/>
            <person name="Szustakowski J."/>
            <person name="Thierry-Mieg D."/>
            <person name="Thierry-Mieg J."/>
            <person name="Wagner L."/>
            <person name="Wallis J."/>
            <person name="Wheeler R."/>
            <person name="Williams A."/>
            <person name="Wolf Y.I."/>
            <person name="Wolfe K.H."/>
            <person name="Yang S.P."/>
            <person name="Yeh R.F."/>
            <person name="Collins F."/>
            <person name="Guyer M.S."/>
            <person name="Peterson J."/>
            <person name="Felsenfeld A."/>
            <person name="Wetterstrand K.A."/>
            <person name="Patrinos A."/>
            <person name="Morgan M.J."/>
            <person name="de Jong P."/>
            <person name="Catanese J.J."/>
            <person name="Osoegawa K."/>
            <person name="Shizuya H."/>
            <person name="Choi S."/>
            <person name="Chen Y.J."/>
        </authorList>
    </citation>
    <scope>NUCLEOTIDE SEQUENCE [LARGE SCALE GENOMIC DNA]</scope>
</reference>
<dbReference type="Bgee" id="ENSG00000018280">
    <property type="expression patterns" value="Expressed in right lung and 136 other cell types or tissues"/>
</dbReference>
<dbReference type="HGNC" id="HGNC:10907">
    <property type="gene designation" value="SLC11A1"/>
</dbReference>
<dbReference type="OrthoDB" id="409173at2759"/>
<name>A0A087X2D6_HUMAN</name>
<dbReference type="HOGENOM" id="CLU_2440241_0_0_1"/>
<keyword evidence="3" id="KW-1185">Reference proteome</keyword>
<reference evidence="2 3" key="2">
    <citation type="journal article" date="2004" name="Nature">
        <title>Finishing the euchromatic sequence of the human genome.</title>
        <authorList>
            <consortium name="International Human Genome Sequencing Consortium"/>
        </authorList>
    </citation>
    <scope>NUCLEOTIDE SEQUENCE [LARGE SCALE GENOMIC DNA]</scope>
</reference>
<evidence type="ECO:0000313" key="3">
    <source>
        <dbReference type="Proteomes" id="UP000005640"/>
    </source>
</evidence>
<dbReference type="UCSC" id="uc061skl.1">
    <property type="organism name" value="human"/>
</dbReference>
<evidence type="ECO:0007829" key="4">
    <source>
        <dbReference type="PeptideAtlas" id="A0A087X2D6"/>
    </source>
</evidence>
<accession>A0A087X2D6</accession>
<dbReference type="ExpressionAtlas" id="A0A087X2D6">
    <property type="expression patterns" value="baseline and differential"/>
</dbReference>
<dbReference type="VEuPathDB" id="HostDB:ENSG00000018280"/>
<dbReference type="OpenTargets" id="ENSG00000018280"/>
<sequence>MTGDKGPQRLSGSSYGSISSPTSPTSPGPQQAPPRETYLSEKIPIPDTKPETSSQIFRLAPWRDSNFSGCCSGPPCWACSASDWLHVWAW</sequence>
<evidence type="ECO:0007829" key="5">
    <source>
        <dbReference type="ProteomicsDB" id="A0A087X2D6"/>
    </source>
</evidence>
<dbReference type="ChiTaRS" id="SLC11A1">
    <property type="organism name" value="human"/>
</dbReference>
<protein>
    <submittedName>
        <fullName evidence="2">Solute carrier family 11 member 1</fullName>
    </submittedName>
</protein>
<feature type="compositionally biased region" description="Low complexity" evidence="1">
    <location>
        <begin position="11"/>
        <end position="23"/>
    </location>
</feature>
<gene>
    <name evidence="2" type="primary">SLC11A1</name>
</gene>
<evidence type="ECO:0000313" key="2">
    <source>
        <dbReference type="Ensembl" id="ENSP00000484905.1"/>
    </source>
</evidence>
<proteinExistence type="evidence at protein level"/>
<reference evidence="2 3" key="3">
    <citation type="journal article" date="2005" name="Nature">
        <title>Generation and annotation of the DNA sequences of human chromosomes 2 and 4.</title>
        <authorList>
            <person name="Hillier L.W."/>
            <person name="Graves T.A."/>
            <person name="Fulton R.S."/>
            <person name="Fulton L.A."/>
            <person name="Pepin K.H."/>
            <person name="Minx P."/>
            <person name="Wagner-McPherson C."/>
            <person name="Layman D."/>
            <person name="Wylie K."/>
            <person name="Sekhon M."/>
            <person name="Becker M.C."/>
            <person name="Fewell G.A."/>
            <person name="Delehaunty K.D."/>
            <person name="Miner T.L."/>
            <person name="Nash W.E."/>
            <person name="Kremitzki C."/>
            <person name="Oddy L."/>
            <person name="Du H."/>
            <person name="Sun H."/>
            <person name="Bradshaw-Cordum H."/>
            <person name="Ali J."/>
            <person name="Carter J."/>
            <person name="Cordes M."/>
            <person name="Harris A."/>
            <person name="Isak A."/>
            <person name="van Brunt A."/>
            <person name="Nguyen C."/>
            <person name="Du F."/>
            <person name="Courtney L."/>
            <person name="Kalicki J."/>
            <person name="Ozersky P."/>
            <person name="Abbott S."/>
            <person name="Armstrong J."/>
            <person name="Belter E.A."/>
            <person name="Caruso L."/>
            <person name="Cedroni M."/>
            <person name="Cotton M."/>
            <person name="Davidson T."/>
            <person name="Desai A."/>
            <person name="Elliott G."/>
            <person name="Erb T."/>
            <person name="Fronick C."/>
            <person name="Gaige T."/>
            <person name="Haakenson W."/>
            <person name="Haglund K."/>
            <person name="Holmes A."/>
            <person name="Harkins R."/>
            <person name="Kim K."/>
            <person name="Kruchowski S.S."/>
            <person name="Strong C.M."/>
            <person name="Grewal N."/>
            <person name="Goyea E."/>
            <person name="Hou S."/>
            <person name="Levy A."/>
            <person name="Martinka S."/>
            <person name="Mead K."/>
            <person name="McLellan M.D."/>
            <person name="Meyer R."/>
            <person name="Randall-Maher J."/>
            <person name="Tomlinson C."/>
            <person name="Dauphin-Kohlberg S."/>
            <person name="Kozlowicz-Reilly A."/>
            <person name="Shah N."/>
            <person name="Swearengen-Shahid S."/>
            <person name="Snider J."/>
            <person name="Strong J.T."/>
            <person name="Thompson J."/>
            <person name="Yoakum M."/>
            <person name="Leonard S."/>
            <person name="Pearman C."/>
            <person name="Trani L."/>
            <person name="Radionenko M."/>
            <person name="Waligorski J.E."/>
            <person name="Wang C."/>
            <person name="Rock S.M."/>
            <person name="Tin-Wollam A.M."/>
            <person name="Maupin R."/>
            <person name="Latreille P."/>
            <person name="Wendl M.C."/>
            <person name="Yang S.P."/>
            <person name="Pohl C."/>
            <person name="Wallis J.W."/>
            <person name="Spieth J."/>
            <person name="Bieri T.A."/>
            <person name="Berkowicz N."/>
            <person name="Nelson J.O."/>
            <person name="Osborne J."/>
            <person name="Ding L."/>
            <person name="Meyer R."/>
            <person name="Sabo A."/>
            <person name="Shotland Y."/>
            <person name="Sinha P."/>
            <person name="Wohldmann P.E."/>
            <person name="Cook L.L."/>
            <person name="Hickenbotham M.T."/>
            <person name="Eldred J."/>
            <person name="Williams D."/>
            <person name="Jones T.A."/>
            <person name="She X."/>
            <person name="Ciccarelli F.D."/>
            <person name="Izaurralde E."/>
            <person name="Taylor J."/>
            <person name="Schmutz J."/>
            <person name="Myers R.M."/>
            <person name="Cox D.R."/>
            <person name="Huang X."/>
            <person name="McPherson J.D."/>
            <person name="Mardis E.R."/>
            <person name="Clifton S.W."/>
            <person name="Warren W.C."/>
            <person name="Chinwalla A.T."/>
            <person name="Eddy S.R."/>
            <person name="Marra M.A."/>
            <person name="Ovcharenko I."/>
            <person name="Furey T.S."/>
            <person name="Miller W."/>
            <person name="Eichler E.E."/>
            <person name="Bork P."/>
            <person name="Suyama M."/>
            <person name="Torrents D."/>
            <person name="Waterston R.H."/>
            <person name="Wilson R.K."/>
        </authorList>
    </citation>
    <scope>NUCLEOTIDE SEQUENCE [LARGE SCALE GENOMIC DNA]</scope>
</reference>
<reference evidence="2" key="4">
    <citation type="submission" date="2025-08" db="UniProtKB">
        <authorList>
            <consortium name="Ensembl"/>
        </authorList>
    </citation>
    <scope>IDENTIFICATION</scope>
</reference>
<dbReference type="Ensembl" id="ENST00000473367.5">
    <property type="protein sequence ID" value="ENSP00000484905.1"/>
    <property type="gene ID" value="ENSG00000018280.18"/>
</dbReference>
<reference evidence="2" key="5">
    <citation type="submission" date="2025-09" db="UniProtKB">
        <authorList>
            <consortium name="Ensembl"/>
        </authorList>
    </citation>
    <scope>IDENTIFICATION</scope>
</reference>
<dbReference type="Ensembl" id="ENST00000473367.5">
    <property type="protein sequence ID" value="ENSP00000484905.1"/>
    <property type="gene ID" value="ENSG00000018280.19"/>
</dbReference>